<evidence type="ECO:0000313" key="9">
    <source>
        <dbReference type="Proteomes" id="UP000046176"/>
    </source>
</evidence>
<evidence type="ECO:0000256" key="4">
    <source>
        <dbReference type="ARBA" id="ARBA00022692"/>
    </source>
</evidence>
<feature type="transmembrane region" description="Helical" evidence="7">
    <location>
        <begin position="407"/>
        <end position="424"/>
    </location>
</feature>
<keyword evidence="4 7" id="KW-0812">Transmembrane</keyword>
<dbReference type="RefSeq" id="WP_245282757.1">
    <property type="nucleotide sequence ID" value="NZ_CCRH01000005.1"/>
</dbReference>
<reference evidence="8 9" key="1">
    <citation type="submission" date="2014-08" db="EMBL/GenBank/DDBJ databases">
        <authorList>
            <person name="Chen Y.-H."/>
        </authorList>
    </citation>
    <scope>NUCLEOTIDE SEQUENCE [LARGE SCALE GENOMIC DNA]</scope>
</reference>
<feature type="transmembrane region" description="Helical" evidence="7">
    <location>
        <begin position="75"/>
        <end position="97"/>
    </location>
</feature>
<keyword evidence="5 7" id="KW-1133">Transmembrane helix</keyword>
<comment type="similarity">
    <text evidence="2">Belongs to the polysaccharide synthase family.</text>
</comment>
<organism evidence="8 9">
    <name type="scientific">Neorhizobium galegae bv. officinalis</name>
    <dbReference type="NCBI Taxonomy" id="323656"/>
    <lineage>
        <taxon>Bacteria</taxon>
        <taxon>Pseudomonadati</taxon>
        <taxon>Pseudomonadota</taxon>
        <taxon>Alphaproteobacteria</taxon>
        <taxon>Hyphomicrobiales</taxon>
        <taxon>Rhizobiaceae</taxon>
        <taxon>Rhizobium/Agrobacterium group</taxon>
        <taxon>Neorhizobium</taxon>
    </lineage>
</organism>
<feature type="transmembrane region" description="Helical" evidence="7">
    <location>
        <begin position="460"/>
        <end position="480"/>
    </location>
</feature>
<dbReference type="AlphaFoldDB" id="A0A0T7FGI4"/>
<name>A0A0T7FGI4_NEOGA</name>
<feature type="transmembrane region" description="Helical" evidence="7">
    <location>
        <begin position="338"/>
        <end position="359"/>
    </location>
</feature>
<proteinExistence type="inferred from homology"/>
<evidence type="ECO:0000256" key="1">
    <source>
        <dbReference type="ARBA" id="ARBA00004651"/>
    </source>
</evidence>
<sequence length="487" mass="53329">MTDAIVPSDWKQGSSPHARERLLLDALPVAVQPPKRRLRTTLIQAAGWSMMGYLLSQVVRIASNLVLTRLLMPEMFGIMAVATMIQVSVAMLSDLGLRPAAIQSQFGDDQSYLDTAWTLQIIHGCLIWFACVLIAIGIGRAAEYGLFPAGSVYTVTSLPAIIMGMSFCTVIMGLQSTKLITAFRHLDLGRVTLIEIVAQVVSLAVGISLAWYTGSIWSFVAATLLSALTTTILTHIWLPGQHNSLYWEAAAIRDLVRFGRWIMLSSILTMIAANGDRIFLAGWTSPLMLGFYSLAFNLISMLEGAGGRLFLNVAMPALGRIARERPEQLGSMFWKMRLPLDLVFIGSAGAIYSSGTAIIEVLYDDRYRDAAPIIQILSFSLLIMRFGPLSAVYLAVNEPRNQTVMNFIRAVSSFTCLPLGYYLFGFEGAVWAAALYGLPVLPAILYFNHRHGLNNFLYEAGVLLAWPAGYLVGILATGVLHHAGPLF</sequence>
<protein>
    <submittedName>
        <fullName evidence="8">Lipopolysaccharide biosynthesis protein WzxC</fullName>
    </submittedName>
</protein>
<dbReference type="Pfam" id="PF13440">
    <property type="entry name" value="Polysacc_synt_3"/>
    <property type="match status" value="1"/>
</dbReference>
<evidence type="ECO:0000256" key="2">
    <source>
        <dbReference type="ARBA" id="ARBA00007430"/>
    </source>
</evidence>
<gene>
    <name evidence="8" type="primary">wzxC</name>
    <name evidence="8" type="ORF">NGAL_HAMBI1145_21630</name>
</gene>
<feature type="transmembrane region" description="Helical" evidence="7">
    <location>
        <begin position="150"/>
        <end position="172"/>
    </location>
</feature>
<evidence type="ECO:0000256" key="6">
    <source>
        <dbReference type="ARBA" id="ARBA00023136"/>
    </source>
</evidence>
<accession>A0A0T7FGI4</accession>
<dbReference type="PANTHER" id="PTHR30250">
    <property type="entry name" value="PST FAMILY PREDICTED COLANIC ACID TRANSPORTER"/>
    <property type="match status" value="1"/>
</dbReference>
<feature type="transmembrane region" description="Helical" evidence="7">
    <location>
        <begin position="42"/>
        <end position="63"/>
    </location>
</feature>
<dbReference type="EMBL" id="CCRH01000005">
    <property type="protein sequence ID" value="CDZ34084.1"/>
    <property type="molecule type" value="Genomic_DNA"/>
</dbReference>
<keyword evidence="3" id="KW-1003">Cell membrane</keyword>
<dbReference type="GO" id="GO:0005886">
    <property type="term" value="C:plasma membrane"/>
    <property type="evidence" value="ECO:0007669"/>
    <property type="project" value="UniProtKB-SubCell"/>
</dbReference>
<feature type="transmembrane region" description="Helical" evidence="7">
    <location>
        <begin position="219"/>
        <end position="238"/>
    </location>
</feature>
<evidence type="ECO:0000256" key="5">
    <source>
        <dbReference type="ARBA" id="ARBA00022989"/>
    </source>
</evidence>
<feature type="transmembrane region" description="Helical" evidence="7">
    <location>
        <begin position="430"/>
        <end position="448"/>
    </location>
</feature>
<dbReference type="InterPro" id="IPR050833">
    <property type="entry name" value="Poly_Biosynth_Transport"/>
</dbReference>
<feature type="transmembrane region" description="Helical" evidence="7">
    <location>
        <begin position="117"/>
        <end position="138"/>
    </location>
</feature>
<evidence type="ECO:0000256" key="7">
    <source>
        <dbReference type="SAM" id="Phobius"/>
    </source>
</evidence>
<evidence type="ECO:0000256" key="3">
    <source>
        <dbReference type="ARBA" id="ARBA00022475"/>
    </source>
</evidence>
<feature type="transmembrane region" description="Helical" evidence="7">
    <location>
        <begin position="193"/>
        <end position="213"/>
    </location>
</feature>
<keyword evidence="6 7" id="KW-0472">Membrane</keyword>
<dbReference type="Proteomes" id="UP000046176">
    <property type="component" value="Unassembled WGS sequence"/>
</dbReference>
<feature type="transmembrane region" description="Helical" evidence="7">
    <location>
        <begin position="371"/>
        <end position="395"/>
    </location>
</feature>
<comment type="subcellular location">
    <subcellularLocation>
        <location evidence="1">Cell membrane</location>
        <topology evidence="1">Multi-pass membrane protein</topology>
    </subcellularLocation>
</comment>
<evidence type="ECO:0000313" key="8">
    <source>
        <dbReference type="EMBL" id="CDZ34084.1"/>
    </source>
</evidence>
<dbReference type="PANTHER" id="PTHR30250:SF10">
    <property type="entry name" value="LIPOPOLYSACCHARIDE BIOSYNTHESIS PROTEIN WZXC"/>
    <property type="match status" value="1"/>
</dbReference>